<dbReference type="Proteomes" id="UP000708208">
    <property type="component" value="Unassembled WGS sequence"/>
</dbReference>
<gene>
    <name evidence="1" type="ORF">AFUS01_LOCUS18755</name>
</gene>
<feature type="non-terminal residue" evidence="1">
    <location>
        <position position="1"/>
    </location>
</feature>
<dbReference type="AlphaFoldDB" id="A0A8J2P8I0"/>
<dbReference type="OrthoDB" id="8297772at2759"/>
<evidence type="ECO:0000313" key="2">
    <source>
        <dbReference type="Proteomes" id="UP000708208"/>
    </source>
</evidence>
<reference evidence="1" key="1">
    <citation type="submission" date="2021-06" db="EMBL/GenBank/DDBJ databases">
        <authorList>
            <person name="Hodson N. C."/>
            <person name="Mongue J. A."/>
            <person name="Jaron S. K."/>
        </authorList>
    </citation>
    <scope>NUCLEOTIDE SEQUENCE</scope>
</reference>
<name>A0A8J2P8I0_9HEXA</name>
<comment type="caution">
    <text evidence="1">The sequence shown here is derived from an EMBL/GenBank/DDBJ whole genome shotgun (WGS) entry which is preliminary data.</text>
</comment>
<organism evidence="1 2">
    <name type="scientific">Allacma fusca</name>
    <dbReference type="NCBI Taxonomy" id="39272"/>
    <lineage>
        <taxon>Eukaryota</taxon>
        <taxon>Metazoa</taxon>
        <taxon>Ecdysozoa</taxon>
        <taxon>Arthropoda</taxon>
        <taxon>Hexapoda</taxon>
        <taxon>Collembola</taxon>
        <taxon>Symphypleona</taxon>
        <taxon>Sminthuridae</taxon>
        <taxon>Allacma</taxon>
    </lineage>
</organism>
<proteinExistence type="predicted"/>
<evidence type="ECO:0000313" key="1">
    <source>
        <dbReference type="EMBL" id="CAG7730082.1"/>
    </source>
</evidence>
<accession>A0A8J2P8I0</accession>
<protein>
    <submittedName>
        <fullName evidence="1">Uncharacterized protein</fullName>
    </submittedName>
</protein>
<sequence length="55" mass="6058">MEGNGDLDPQSVCSTFLRIYVKALQAGKITAAEKDLTTTIALIKRKHTDLAMLHE</sequence>
<keyword evidence="2" id="KW-1185">Reference proteome</keyword>
<dbReference type="EMBL" id="CAJVCH010188702">
    <property type="protein sequence ID" value="CAG7730082.1"/>
    <property type="molecule type" value="Genomic_DNA"/>
</dbReference>